<dbReference type="PANTHER" id="PTHR43105">
    <property type="entry name" value="RESPIRATORY NITRATE REDUCTASE"/>
    <property type="match status" value="1"/>
</dbReference>
<dbReference type="Gene3D" id="3.40.50.740">
    <property type="match status" value="1"/>
</dbReference>
<dbReference type="GO" id="GO:0008137">
    <property type="term" value="F:NADH dehydrogenase (ubiquinone) activity"/>
    <property type="evidence" value="ECO:0007669"/>
    <property type="project" value="InterPro"/>
</dbReference>
<dbReference type="InterPro" id="IPR036010">
    <property type="entry name" value="2Fe-2S_ferredoxin-like_sf"/>
</dbReference>
<dbReference type="SUPFAM" id="SSF54862">
    <property type="entry name" value="4Fe-4S ferredoxins"/>
    <property type="match status" value="1"/>
</dbReference>
<dbReference type="CDD" id="cd00207">
    <property type="entry name" value="fer2"/>
    <property type="match status" value="1"/>
</dbReference>
<dbReference type="SMART" id="SM00929">
    <property type="entry name" value="NADH-G_4Fe-4S_3"/>
    <property type="match status" value="1"/>
</dbReference>
<evidence type="ECO:0000256" key="17">
    <source>
        <dbReference type="RuleBase" id="RU004523"/>
    </source>
</evidence>
<proteinExistence type="inferred from homology"/>
<dbReference type="InterPro" id="IPR019574">
    <property type="entry name" value="NADH_UbQ_OxRdtase_Gsu_4Fe4S-bd"/>
</dbReference>
<evidence type="ECO:0000256" key="11">
    <source>
        <dbReference type="ARBA" id="ARBA00023027"/>
    </source>
</evidence>
<dbReference type="PROSITE" id="PS51085">
    <property type="entry name" value="2FE2S_FER_2"/>
    <property type="match status" value="1"/>
</dbReference>
<dbReference type="SUPFAM" id="SSF53706">
    <property type="entry name" value="Formate dehydrogenase/DMSO reductase, domains 1-3"/>
    <property type="match status" value="1"/>
</dbReference>
<dbReference type="SUPFAM" id="SSF54292">
    <property type="entry name" value="2Fe-2S ferredoxin-like"/>
    <property type="match status" value="1"/>
</dbReference>
<dbReference type="EMBL" id="QGDT01000001">
    <property type="protein sequence ID" value="PWJ60092.1"/>
    <property type="molecule type" value="Genomic_DNA"/>
</dbReference>
<dbReference type="Gene3D" id="3.10.20.740">
    <property type="match status" value="1"/>
</dbReference>
<dbReference type="PANTHER" id="PTHR43105:SF10">
    <property type="entry name" value="NADH-QUINONE OXIDOREDUCTASE SUBUNIT G"/>
    <property type="match status" value="1"/>
</dbReference>
<keyword evidence="9" id="KW-0408">Iron</keyword>
<dbReference type="PROSITE" id="PS00643">
    <property type="entry name" value="COMPLEX1_75K_3"/>
    <property type="match status" value="1"/>
</dbReference>
<dbReference type="PROSITE" id="PS51669">
    <property type="entry name" value="4FE4S_MOW_BIS_MGD"/>
    <property type="match status" value="1"/>
</dbReference>
<dbReference type="InterPro" id="IPR006963">
    <property type="entry name" value="Mopterin_OxRdtase_4Fe-4S_dom"/>
</dbReference>
<evidence type="ECO:0000256" key="10">
    <source>
        <dbReference type="ARBA" id="ARBA00023014"/>
    </source>
</evidence>
<evidence type="ECO:0000256" key="9">
    <source>
        <dbReference type="ARBA" id="ARBA00023004"/>
    </source>
</evidence>
<accession>A0A316AR56</accession>
<keyword evidence="10" id="KW-0411">Iron-sulfur</keyword>
<evidence type="ECO:0000256" key="15">
    <source>
        <dbReference type="ARBA" id="ARBA00034078"/>
    </source>
</evidence>
<keyword evidence="22" id="KW-1185">Reference proteome</keyword>
<evidence type="ECO:0000256" key="12">
    <source>
        <dbReference type="ARBA" id="ARBA00026021"/>
    </source>
</evidence>
<organism evidence="21 22">
    <name type="scientific">Dyadobacter jejuensis</name>
    <dbReference type="NCBI Taxonomy" id="1082580"/>
    <lineage>
        <taxon>Bacteria</taxon>
        <taxon>Pseudomonadati</taxon>
        <taxon>Bacteroidota</taxon>
        <taxon>Cytophagia</taxon>
        <taxon>Cytophagales</taxon>
        <taxon>Spirosomataceae</taxon>
        <taxon>Dyadobacter</taxon>
    </lineage>
</organism>
<feature type="domain" description="2Fe-2S ferredoxin-type" evidence="18">
    <location>
        <begin position="2"/>
        <end position="83"/>
    </location>
</feature>
<dbReference type="SMART" id="SM00926">
    <property type="entry name" value="Molybdop_Fe4S4"/>
    <property type="match status" value="1"/>
</dbReference>
<dbReference type="InterPro" id="IPR054351">
    <property type="entry name" value="NADH_UbQ_OxRdtase_ferredoxin"/>
</dbReference>
<dbReference type="GO" id="GO:0048038">
    <property type="term" value="F:quinone binding"/>
    <property type="evidence" value="ECO:0007669"/>
    <property type="project" value="UniProtKB-KW"/>
</dbReference>
<sequence>MAQIHIDKESYDVKNGKNLLETCLSLGYQLPYFCWHPALNSVGACRQCAIKVFKDEKDTRGRIVMACVEPVSDGLHLSVADPEASAFRSQNIEWLMTNHPHDCAVCDEGGSCHLQDMTVMTGHAYRRFQYPKRTHHNQYLGPLVHHEMNRCIQCYRCVRFYKDYAGGKDLDVFAAHDHVYFGRAKEGILESEFSGNLAEVCPTGVFTDKTLHTHYTRKWDLTMAPSVCQHCSLGCNIIAGERYGSLRSITNRYHEAVNGYFLCDRGRYGYEFVNHPSRIQHPNVRGRQVSGKELYTTLQDLLTSKNWIGVGSPRASLEANFALRKLVGDQNFYQGVSKVEADLLQRILHMTHSGQIHQPSLQEIEQADLVLILGEDPTHSAPRMALSIRQAVRNIPLQQTASTHIPAWHDVAQREYIQDTKGPLYIAYPVASKLDELASYTLHDHPDVLAAFGFDLAQAIGDDPLGDQNEPTLLRNIAEALLKAERPLIVTGTSLISHNILEAAWAIAMALKHQNKNASLSFILPSCNSAGLAYMEAEPLEVLMKSAKQNGISGAIVLENDLYRHYDALELDQFFESLEDIIVLDHLEQPTTAQATVTLPAATFAETSGTLVNNEGRVQSFYQVYMPKNEDIRPSWQWLTELYQIKIGLTPDLLYPSTPLLEELAASLPQFAGIGAHAPTFGLNGQKIPREPHRYSGRTAMLAHIAVSEPRPDQDELSPFSFTMEGSRGFPPPPLTPYYWSPGWNSNQALNKYQIEVGGALAGRHAEVNLFAMASTIPYPTKKGGVNQSQSVIQNATTHTFELLPITHIFGSEELSGYGDAISKLAPAPYFAINKQEASRLSLQPGVDIHLRIGKQTYPLTVQIGQELPAGCAAIPYNIPPLTGITWPAQGTLIPTTP</sequence>
<comment type="cofactor">
    <cofactor evidence="1">
        <name>[4Fe-4S] cluster</name>
        <dbReference type="ChEBI" id="CHEBI:49883"/>
    </cofactor>
</comment>
<reference evidence="21 22" key="1">
    <citation type="submission" date="2018-03" db="EMBL/GenBank/DDBJ databases">
        <title>Genomic Encyclopedia of Archaeal and Bacterial Type Strains, Phase II (KMG-II): from individual species to whole genera.</title>
        <authorList>
            <person name="Goeker M."/>
        </authorList>
    </citation>
    <scope>NUCLEOTIDE SEQUENCE [LARGE SCALE GENOMIC DNA]</scope>
    <source>
        <strain evidence="21 22">DSM 100346</strain>
    </source>
</reference>
<dbReference type="FunFam" id="3.10.20.740:FF:000002">
    <property type="entry name" value="NADH-quinone oxidoreductase"/>
    <property type="match status" value="1"/>
</dbReference>
<dbReference type="Pfam" id="PF22117">
    <property type="entry name" value="Fer4_Nqo3"/>
    <property type="match status" value="1"/>
</dbReference>
<feature type="domain" description="4Fe-4S Mo/W bis-MGD-type" evidence="19">
    <location>
        <begin position="221"/>
        <end position="277"/>
    </location>
</feature>
<keyword evidence="6" id="KW-0874">Quinone</keyword>
<dbReference type="PROSITE" id="PS00641">
    <property type="entry name" value="COMPLEX1_75K_1"/>
    <property type="match status" value="1"/>
</dbReference>
<evidence type="ECO:0000313" key="22">
    <source>
        <dbReference type="Proteomes" id="UP000245880"/>
    </source>
</evidence>
<comment type="cofactor">
    <cofactor evidence="15">
        <name>[2Fe-2S] cluster</name>
        <dbReference type="ChEBI" id="CHEBI:190135"/>
    </cofactor>
</comment>
<evidence type="ECO:0000313" key="21">
    <source>
        <dbReference type="EMBL" id="PWJ60092.1"/>
    </source>
</evidence>
<evidence type="ECO:0000259" key="20">
    <source>
        <dbReference type="PROSITE" id="PS51839"/>
    </source>
</evidence>
<dbReference type="InterPro" id="IPR010228">
    <property type="entry name" value="NADH_UbQ_OxRdtase_Gsu"/>
</dbReference>
<keyword evidence="7" id="KW-0479">Metal-binding</keyword>
<dbReference type="GO" id="GO:0016020">
    <property type="term" value="C:membrane"/>
    <property type="evidence" value="ECO:0007669"/>
    <property type="project" value="InterPro"/>
</dbReference>
<dbReference type="Proteomes" id="UP000245880">
    <property type="component" value="Unassembled WGS sequence"/>
</dbReference>
<dbReference type="GO" id="GO:0042773">
    <property type="term" value="P:ATP synthesis coupled electron transport"/>
    <property type="evidence" value="ECO:0007669"/>
    <property type="project" value="InterPro"/>
</dbReference>
<dbReference type="OrthoDB" id="9805142at2"/>
<evidence type="ECO:0000256" key="4">
    <source>
        <dbReference type="ARBA" id="ARBA00022485"/>
    </source>
</evidence>
<comment type="similarity">
    <text evidence="2 17">Belongs to the complex I 75 kDa subunit family.</text>
</comment>
<dbReference type="InterPro" id="IPR006656">
    <property type="entry name" value="Mopterin_OxRdtase"/>
</dbReference>
<dbReference type="InterPro" id="IPR001041">
    <property type="entry name" value="2Fe-2S_ferredoxin-type"/>
</dbReference>
<dbReference type="Pfam" id="PF13510">
    <property type="entry name" value="Fer2_4"/>
    <property type="match status" value="1"/>
</dbReference>
<comment type="subunit">
    <text evidence="12">Composed of 13 different subunits. Subunits NuoCD, E, F, and G constitute the peripheral sector of the complex.</text>
</comment>
<dbReference type="CDD" id="cd02771">
    <property type="entry name" value="MopB_NDH-1_NuoG2-N7"/>
    <property type="match status" value="1"/>
</dbReference>
<keyword evidence="4" id="KW-0004">4Fe-4S</keyword>
<dbReference type="NCBIfam" id="TIGR01973">
    <property type="entry name" value="NuoG"/>
    <property type="match status" value="1"/>
</dbReference>
<name>A0A316AR56_9BACT</name>
<dbReference type="InterPro" id="IPR000283">
    <property type="entry name" value="NADH_UbQ_OxRdtase_75kDa_su_CS"/>
</dbReference>
<dbReference type="GO" id="GO:0003954">
    <property type="term" value="F:NADH dehydrogenase activity"/>
    <property type="evidence" value="ECO:0007669"/>
    <property type="project" value="TreeGrafter"/>
</dbReference>
<comment type="caution">
    <text evidence="21">The sequence shown here is derived from an EMBL/GenBank/DDBJ whole genome shotgun (WGS) entry which is preliminary data.</text>
</comment>
<dbReference type="Pfam" id="PF10588">
    <property type="entry name" value="NADH-G_4Fe-4S_3"/>
    <property type="match status" value="1"/>
</dbReference>
<evidence type="ECO:0000256" key="2">
    <source>
        <dbReference type="ARBA" id="ARBA00005404"/>
    </source>
</evidence>
<evidence type="ECO:0000259" key="18">
    <source>
        <dbReference type="PROSITE" id="PS51085"/>
    </source>
</evidence>
<evidence type="ECO:0000256" key="3">
    <source>
        <dbReference type="ARBA" id="ARBA00019902"/>
    </source>
</evidence>
<evidence type="ECO:0000256" key="14">
    <source>
        <dbReference type="ARBA" id="ARBA00032783"/>
    </source>
</evidence>
<dbReference type="GO" id="GO:0051539">
    <property type="term" value="F:4 iron, 4 sulfur cluster binding"/>
    <property type="evidence" value="ECO:0007669"/>
    <property type="project" value="UniProtKB-KW"/>
</dbReference>
<dbReference type="AlphaFoldDB" id="A0A316AR56"/>
<dbReference type="InterPro" id="IPR050123">
    <property type="entry name" value="Prok_molybdopt-oxidoreductase"/>
</dbReference>
<keyword evidence="11" id="KW-0520">NAD</keyword>
<protein>
    <recommendedName>
        <fullName evidence="3">NADH-quinone oxidoreductase subunit G</fullName>
    </recommendedName>
    <alternativeName>
        <fullName evidence="13">NADH dehydrogenase I subunit G</fullName>
    </alternativeName>
    <alternativeName>
        <fullName evidence="14">NDH-1 subunit G</fullName>
    </alternativeName>
</protein>
<evidence type="ECO:0000256" key="13">
    <source>
        <dbReference type="ARBA" id="ARBA00031577"/>
    </source>
</evidence>
<dbReference type="Pfam" id="PF04879">
    <property type="entry name" value="Molybdop_Fe4S4"/>
    <property type="match status" value="1"/>
</dbReference>
<dbReference type="Pfam" id="PF00384">
    <property type="entry name" value="Molybdopterin"/>
    <property type="match status" value="1"/>
</dbReference>
<comment type="catalytic activity">
    <reaction evidence="16">
        <text>a quinone + NADH + 5 H(+)(in) = a quinol + NAD(+) + 4 H(+)(out)</text>
        <dbReference type="Rhea" id="RHEA:57888"/>
        <dbReference type="ChEBI" id="CHEBI:15378"/>
        <dbReference type="ChEBI" id="CHEBI:24646"/>
        <dbReference type="ChEBI" id="CHEBI:57540"/>
        <dbReference type="ChEBI" id="CHEBI:57945"/>
        <dbReference type="ChEBI" id="CHEBI:132124"/>
    </reaction>
</comment>
<keyword evidence="5" id="KW-0001">2Fe-2S</keyword>
<evidence type="ECO:0000259" key="19">
    <source>
        <dbReference type="PROSITE" id="PS51669"/>
    </source>
</evidence>
<evidence type="ECO:0000256" key="1">
    <source>
        <dbReference type="ARBA" id="ARBA00001966"/>
    </source>
</evidence>
<dbReference type="Gene3D" id="3.30.200.210">
    <property type="match status" value="1"/>
</dbReference>
<dbReference type="GO" id="GO:0051537">
    <property type="term" value="F:2 iron, 2 sulfur cluster binding"/>
    <property type="evidence" value="ECO:0007669"/>
    <property type="project" value="UniProtKB-KW"/>
</dbReference>
<evidence type="ECO:0000256" key="5">
    <source>
        <dbReference type="ARBA" id="ARBA00022714"/>
    </source>
</evidence>
<dbReference type="RefSeq" id="WP_109672164.1">
    <property type="nucleotide sequence ID" value="NZ_QGDT01000001.1"/>
</dbReference>
<evidence type="ECO:0000256" key="7">
    <source>
        <dbReference type="ARBA" id="ARBA00022723"/>
    </source>
</evidence>
<keyword evidence="8" id="KW-1278">Translocase</keyword>
<gene>
    <name evidence="21" type="ORF">CLV98_101268</name>
</gene>
<feature type="domain" description="4Fe-4S His(Cys)3-ligated-type" evidence="20">
    <location>
        <begin position="83"/>
        <end position="122"/>
    </location>
</feature>
<dbReference type="GO" id="GO:0046872">
    <property type="term" value="F:metal ion binding"/>
    <property type="evidence" value="ECO:0007669"/>
    <property type="project" value="UniProtKB-KW"/>
</dbReference>
<evidence type="ECO:0000256" key="6">
    <source>
        <dbReference type="ARBA" id="ARBA00022719"/>
    </source>
</evidence>
<dbReference type="PROSITE" id="PS51839">
    <property type="entry name" value="4FE4S_HC3"/>
    <property type="match status" value="1"/>
</dbReference>
<evidence type="ECO:0000256" key="16">
    <source>
        <dbReference type="ARBA" id="ARBA00047712"/>
    </source>
</evidence>
<evidence type="ECO:0000256" key="8">
    <source>
        <dbReference type="ARBA" id="ARBA00022967"/>
    </source>
</evidence>